<dbReference type="OrthoDB" id="644067at2759"/>
<proteinExistence type="predicted"/>
<accession>A0A5N6QSI7</accession>
<dbReference type="GO" id="GO:0005634">
    <property type="term" value="C:nucleus"/>
    <property type="evidence" value="ECO:0007669"/>
    <property type="project" value="UniProtKB-SubCell"/>
</dbReference>
<dbReference type="Pfam" id="PF00170">
    <property type="entry name" value="bZIP_1"/>
    <property type="match status" value="1"/>
</dbReference>
<dbReference type="InterPro" id="IPR046347">
    <property type="entry name" value="bZIP_sf"/>
</dbReference>
<evidence type="ECO:0000259" key="5">
    <source>
        <dbReference type="PROSITE" id="PS50217"/>
    </source>
</evidence>
<gene>
    <name evidence="6" type="ORF">FH972_005557</name>
</gene>
<dbReference type="GO" id="GO:0003677">
    <property type="term" value="F:DNA binding"/>
    <property type="evidence" value="ECO:0007669"/>
    <property type="project" value="UniProtKB-KW"/>
</dbReference>
<reference evidence="6 7" key="1">
    <citation type="submission" date="2019-06" db="EMBL/GenBank/DDBJ databases">
        <title>A chromosomal-level reference genome of Carpinus fangiana (Coryloideae, Betulaceae).</title>
        <authorList>
            <person name="Yang X."/>
            <person name="Wang Z."/>
            <person name="Zhang L."/>
            <person name="Hao G."/>
            <person name="Liu J."/>
            <person name="Yang Y."/>
        </authorList>
    </citation>
    <scope>NUCLEOTIDE SEQUENCE [LARGE SCALE GENOMIC DNA]</scope>
    <source>
        <strain evidence="6">Cfa_2016G</strain>
        <tissue evidence="6">Leaf</tissue>
    </source>
</reference>
<keyword evidence="3" id="KW-0539">Nucleus</keyword>
<dbReference type="PROSITE" id="PS00036">
    <property type="entry name" value="BZIP_BASIC"/>
    <property type="match status" value="1"/>
</dbReference>
<dbReference type="GO" id="GO:0003700">
    <property type="term" value="F:DNA-binding transcription factor activity"/>
    <property type="evidence" value="ECO:0007669"/>
    <property type="project" value="InterPro"/>
</dbReference>
<evidence type="ECO:0000256" key="2">
    <source>
        <dbReference type="ARBA" id="ARBA00023125"/>
    </source>
</evidence>
<dbReference type="AlphaFoldDB" id="A0A5N6QSI7"/>
<organism evidence="6 7">
    <name type="scientific">Carpinus fangiana</name>
    <dbReference type="NCBI Taxonomy" id="176857"/>
    <lineage>
        <taxon>Eukaryota</taxon>
        <taxon>Viridiplantae</taxon>
        <taxon>Streptophyta</taxon>
        <taxon>Embryophyta</taxon>
        <taxon>Tracheophyta</taxon>
        <taxon>Spermatophyta</taxon>
        <taxon>Magnoliopsida</taxon>
        <taxon>eudicotyledons</taxon>
        <taxon>Gunneridae</taxon>
        <taxon>Pentapetalae</taxon>
        <taxon>rosids</taxon>
        <taxon>fabids</taxon>
        <taxon>Fagales</taxon>
        <taxon>Betulaceae</taxon>
        <taxon>Carpinus</taxon>
    </lineage>
</organism>
<keyword evidence="4" id="KW-0175">Coiled coil</keyword>
<dbReference type="Proteomes" id="UP000327013">
    <property type="component" value="Chromosome 2"/>
</dbReference>
<feature type="domain" description="BZIP" evidence="5">
    <location>
        <begin position="182"/>
        <end position="234"/>
    </location>
</feature>
<dbReference type="EMBL" id="CM017322">
    <property type="protein sequence ID" value="KAE8009103.1"/>
    <property type="molecule type" value="Genomic_DNA"/>
</dbReference>
<evidence type="ECO:0000313" key="7">
    <source>
        <dbReference type="Proteomes" id="UP000327013"/>
    </source>
</evidence>
<evidence type="ECO:0000256" key="4">
    <source>
        <dbReference type="SAM" id="Coils"/>
    </source>
</evidence>
<protein>
    <recommendedName>
        <fullName evidence="5">BZIP domain-containing protein</fullName>
    </recommendedName>
</protein>
<dbReference type="GO" id="GO:0045893">
    <property type="term" value="P:positive regulation of DNA-templated transcription"/>
    <property type="evidence" value="ECO:0007669"/>
    <property type="project" value="InterPro"/>
</dbReference>
<evidence type="ECO:0000256" key="3">
    <source>
        <dbReference type="ARBA" id="ARBA00023242"/>
    </source>
</evidence>
<feature type="coiled-coil region" evidence="4">
    <location>
        <begin position="203"/>
        <end position="242"/>
    </location>
</feature>
<name>A0A5N6QSI7_9ROSI</name>
<dbReference type="Gene3D" id="1.20.5.170">
    <property type="match status" value="1"/>
</dbReference>
<dbReference type="InterPro" id="IPR004827">
    <property type="entry name" value="bZIP"/>
</dbReference>
<dbReference type="PANTHER" id="PTHR22952">
    <property type="entry name" value="CAMP-RESPONSE ELEMENT BINDING PROTEIN-RELATED"/>
    <property type="match status" value="1"/>
</dbReference>
<evidence type="ECO:0000256" key="1">
    <source>
        <dbReference type="ARBA" id="ARBA00004123"/>
    </source>
</evidence>
<dbReference type="PANTHER" id="PTHR22952:SF392">
    <property type="entry name" value="BZIP TRANSCRIPTION FACTOR 12"/>
    <property type="match status" value="1"/>
</dbReference>
<dbReference type="InterPro" id="IPR043452">
    <property type="entry name" value="BZIP46-like"/>
</dbReference>
<dbReference type="SMART" id="SM00338">
    <property type="entry name" value="BRLZ"/>
    <property type="match status" value="1"/>
</dbReference>
<keyword evidence="2" id="KW-0238">DNA-binding</keyword>
<dbReference type="SUPFAM" id="SSF57959">
    <property type="entry name" value="Leucine zipper domain"/>
    <property type="match status" value="1"/>
</dbReference>
<dbReference type="CDD" id="cd14707">
    <property type="entry name" value="bZIP_plant_BZIP46"/>
    <property type="match status" value="1"/>
</dbReference>
<comment type="subcellular location">
    <subcellularLocation>
        <location evidence="1">Nucleus</location>
    </subcellularLocation>
</comment>
<evidence type="ECO:0000313" key="6">
    <source>
        <dbReference type="EMBL" id="KAE8009103.1"/>
    </source>
</evidence>
<dbReference type="PROSITE" id="PS50217">
    <property type="entry name" value="BZIP"/>
    <property type="match status" value="1"/>
</dbReference>
<sequence length="268" mass="29536">MASSKVVTTNPDPPRQSSICSLSSILADLQQPQQISPSPSKTLVASLSMDDLLKNLYSSDQAQNQLSLTEQHFPDGSPSILQPKELGEKTVDEVWKEIVAGSENQREGGGELEEMTLEDFLTKAGAVREEDVRGGGVLAVAAGPGGYAVEPSGAVGFEGRVGAGRGRGKRRAVEEAVVDKATQQRQRRMIKNRESAARSRERKQAYTVELESLVTQLEEENARLLREEADRNKERLKQLKQNLIPVVEKRIPRPQPQGALRRVHSVHW</sequence>
<dbReference type="FunFam" id="1.20.5.170:FF:000036">
    <property type="entry name" value="ABSCISIC ACID-INSENSITIVE 5-like protein 2"/>
    <property type="match status" value="1"/>
</dbReference>
<keyword evidence="7" id="KW-1185">Reference proteome</keyword>